<dbReference type="AlphaFoldDB" id="A0A644WNX1"/>
<gene>
    <name evidence="1" type="ORF">SDC9_51648</name>
</gene>
<accession>A0A644WNX1</accession>
<dbReference type="EMBL" id="VSSQ01001124">
    <property type="protein sequence ID" value="MPM05359.1"/>
    <property type="molecule type" value="Genomic_DNA"/>
</dbReference>
<evidence type="ECO:0000313" key="1">
    <source>
        <dbReference type="EMBL" id="MPM05359.1"/>
    </source>
</evidence>
<comment type="caution">
    <text evidence="1">The sequence shown here is derived from an EMBL/GenBank/DDBJ whole genome shotgun (WGS) entry which is preliminary data.</text>
</comment>
<evidence type="ECO:0008006" key="2">
    <source>
        <dbReference type="Google" id="ProtNLM"/>
    </source>
</evidence>
<name>A0A644WNX1_9ZZZZ</name>
<reference evidence="1" key="1">
    <citation type="submission" date="2019-08" db="EMBL/GenBank/DDBJ databases">
        <authorList>
            <person name="Kucharzyk K."/>
            <person name="Murdoch R.W."/>
            <person name="Higgins S."/>
            <person name="Loffler F."/>
        </authorList>
    </citation>
    <scope>NUCLEOTIDE SEQUENCE</scope>
</reference>
<proteinExistence type="predicted"/>
<sequence>MTRSEILLNAIRRFPSGKIFSYSELADTQLKHSIMVAEMNQLVKRGQIARVMRGRFVALSGETENVSSREIIEAICHYRNKICGYETGPSVWEKWGLVPVNKKRKEYYVAITQMRPAQQHGDITIRFKRAKLDPAQYNHQIMQFLDAMEAVNTIEGKIKTDFFDIMSKIFRSWNESTRNQLANHAMAYRPVTRALVGALLQSEGYAAFSGRLAASLHPATLYKIKADCSKLPNVAEWRVVCDKSPIANLRKTKTSKKTE</sequence>
<protein>
    <recommendedName>
        <fullName evidence="2">AbiEi antitoxin C-terminal domain-containing protein</fullName>
    </recommendedName>
</protein>
<organism evidence="1">
    <name type="scientific">bioreactor metagenome</name>
    <dbReference type="NCBI Taxonomy" id="1076179"/>
    <lineage>
        <taxon>unclassified sequences</taxon>
        <taxon>metagenomes</taxon>
        <taxon>ecological metagenomes</taxon>
    </lineage>
</organism>